<feature type="compositionally biased region" description="Polar residues" evidence="1">
    <location>
        <begin position="354"/>
        <end position="367"/>
    </location>
</feature>
<evidence type="ECO:0000313" key="3">
    <source>
        <dbReference type="Proteomes" id="UP000295447"/>
    </source>
</evidence>
<sequence length="388" mass="42877">MNELLQRGPEILPGSWKYEWVASVVAKAAEYAGRPSHWNGKLYEQPGPVSGLYHRDGSMTISREHVLDPARPAFTPEQTATSSELSAAAGPTKMAIFQARLSLSEFGDDTVPGATPVGSLEDLALENALADRFTNRYGGRIAEDLTEQPLSMLGQSPSFPAYTTATDRLMYSVGGVAGMGPEKLRDLIESTERPQRFNAIADAALDHQLGDLVPDSHRDQLRQDLTGPLRRGLGGLTMTEYSELTHPGSKYGWGERSAERTADEFIENLADIVDHYDSWAEQNPGVEPPELPDSLREKFLDREEQTQQVWADAGWPAQQPVAGREQAYNERLPEQPYPNARQQEIAKLQQFLWSHTAPSQQGSTTVDASGRPDNVRQIGTRKPERGVE</sequence>
<keyword evidence="3" id="KW-1185">Reference proteome</keyword>
<evidence type="ECO:0000313" key="2">
    <source>
        <dbReference type="EMBL" id="TDW17075.1"/>
    </source>
</evidence>
<organism evidence="2 3">
    <name type="scientific">Kribbella kalugense</name>
    <dbReference type="NCBI Taxonomy" id="2512221"/>
    <lineage>
        <taxon>Bacteria</taxon>
        <taxon>Bacillati</taxon>
        <taxon>Actinomycetota</taxon>
        <taxon>Actinomycetes</taxon>
        <taxon>Propionibacteriales</taxon>
        <taxon>Kribbellaceae</taxon>
        <taxon>Kribbella</taxon>
    </lineage>
</organism>
<dbReference type="EMBL" id="SODF01000002">
    <property type="protein sequence ID" value="TDW17075.1"/>
    <property type="molecule type" value="Genomic_DNA"/>
</dbReference>
<dbReference type="AlphaFoldDB" id="A0A4R7ZII1"/>
<dbReference type="OrthoDB" id="3803753at2"/>
<reference evidence="2 3" key="1">
    <citation type="submission" date="2019-03" db="EMBL/GenBank/DDBJ databases">
        <title>Genomic Encyclopedia of Type Strains, Phase III (KMG-III): the genomes of soil and plant-associated and newly described type strains.</title>
        <authorList>
            <person name="Whitman W."/>
        </authorList>
    </citation>
    <scope>NUCLEOTIDE SEQUENCE [LARGE SCALE GENOMIC DNA]</scope>
    <source>
        <strain evidence="2 3">VKM Ac-2570</strain>
    </source>
</reference>
<protein>
    <submittedName>
        <fullName evidence="2">Uncharacterized protein</fullName>
    </submittedName>
</protein>
<dbReference type="Proteomes" id="UP000295447">
    <property type="component" value="Unassembled WGS sequence"/>
</dbReference>
<accession>A0A4R7ZII1</accession>
<dbReference type="RefSeq" id="WP_134120225.1">
    <property type="nucleotide sequence ID" value="NZ_SODF01000002.1"/>
</dbReference>
<comment type="caution">
    <text evidence="2">The sequence shown here is derived from an EMBL/GenBank/DDBJ whole genome shotgun (WGS) entry which is preliminary data.</text>
</comment>
<evidence type="ECO:0000256" key="1">
    <source>
        <dbReference type="SAM" id="MobiDB-lite"/>
    </source>
</evidence>
<proteinExistence type="predicted"/>
<feature type="region of interest" description="Disordered" evidence="1">
    <location>
        <begin position="354"/>
        <end position="388"/>
    </location>
</feature>
<name>A0A4R7ZII1_9ACTN</name>
<gene>
    <name evidence="2" type="ORF">EV650_3636</name>
</gene>